<dbReference type="Gene3D" id="3.40.50.1360">
    <property type="match status" value="1"/>
</dbReference>
<dbReference type="Proteomes" id="UP000284908">
    <property type="component" value="Unassembled WGS sequence"/>
</dbReference>
<organism evidence="2 3">
    <name type="scientific">Rahnella woolbedingensis</name>
    <dbReference type="NCBI Taxonomy" id="1510574"/>
    <lineage>
        <taxon>Bacteria</taxon>
        <taxon>Pseudomonadati</taxon>
        <taxon>Pseudomonadota</taxon>
        <taxon>Gammaproteobacteria</taxon>
        <taxon>Enterobacterales</taxon>
        <taxon>Yersiniaceae</taxon>
        <taxon>Rahnella</taxon>
    </lineage>
</organism>
<dbReference type="GO" id="GO:0004342">
    <property type="term" value="F:glucosamine-6-phosphate deaminase activity"/>
    <property type="evidence" value="ECO:0007669"/>
    <property type="project" value="InterPro"/>
</dbReference>
<dbReference type="InterPro" id="IPR006148">
    <property type="entry name" value="Glc/Gal-6P_isomerase"/>
</dbReference>
<dbReference type="OrthoDB" id="9810967at2"/>
<dbReference type="GO" id="GO:0005975">
    <property type="term" value="P:carbohydrate metabolic process"/>
    <property type="evidence" value="ECO:0007669"/>
    <property type="project" value="InterPro"/>
</dbReference>
<comment type="caution">
    <text evidence="2">The sequence shown here is derived from an EMBL/GenBank/DDBJ whole genome shotgun (WGS) entry which is preliminary data.</text>
</comment>
<dbReference type="InterPro" id="IPR004547">
    <property type="entry name" value="Glucosamine6P_isomerase"/>
</dbReference>
<gene>
    <name evidence="2" type="ORF">D6C13_23595</name>
</gene>
<protein>
    <submittedName>
        <fullName evidence="2">Glucosamine-6-phosphate deaminase</fullName>
    </submittedName>
</protein>
<evidence type="ECO:0000313" key="3">
    <source>
        <dbReference type="Proteomes" id="UP000284908"/>
    </source>
</evidence>
<evidence type="ECO:0000259" key="1">
    <source>
        <dbReference type="Pfam" id="PF01182"/>
    </source>
</evidence>
<dbReference type="GO" id="GO:0042802">
    <property type="term" value="F:identical protein binding"/>
    <property type="evidence" value="ECO:0007669"/>
    <property type="project" value="TreeGrafter"/>
</dbReference>
<dbReference type="PANTHER" id="PTHR11280:SF6">
    <property type="entry name" value="GLUCOSAMINE-6-PHOSPHATE ISOMERASE NAGB"/>
    <property type="match status" value="1"/>
</dbReference>
<name>A0A419N2J8_9GAMM</name>
<dbReference type="RefSeq" id="WP_120135101.1">
    <property type="nucleotide sequence ID" value="NZ_RAHH01000043.1"/>
</dbReference>
<dbReference type="PANTHER" id="PTHR11280">
    <property type="entry name" value="GLUCOSAMINE-6-PHOSPHATE ISOMERASE"/>
    <property type="match status" value="1"/>
</dbReference>
<dbReference type="SUPFAM" id="SSF100950">
    <property type="entry name" value="NagB/RpiA/CoA transferase-like"/>
    <property type="match status" value="1"/>
</dbReference>
<dbReference type="CDD" id="cd01399">
    <property type="entry name" value="GlcN6P_deaminase"/>
    <property type="match status" value="1"/>
</dbReference>
<dbReference type="GO" id="GO:0005737">
    <property type="term" value="C:cytoplasm"/>
    <property type="evidence" value="ECO:0007669"/>
    <property type="project" value="TreeGrafter"/>
</dbReference>
<accession>A0A419N2J8</accession>
<reference evidence="2 3" key="1">
    <citation type="submission" date="2018-09" db="EMBL/GenBank/DDBJ databases">
        <authorList>
            <person name="Le Fleche-Mateos A."/>
        </authorList>
    </citation>
    <scope>NUCLEOTIDE SEQUENCE [LARGE SCALE GENOMIC DNA]</scope>
    <source>
        <strain evidence="2 3">DSM 27399</strain>
    </source>
</reference>
<dbReference type="GO" id="GO:0006043">
    <property type="term" value="P:glucosamine catabolic process"/>
    <property type="evidence" value="ECO:0007669"/>
    <property type="project" value="TreeGrafter"/>
</dbReference>
<keyword evidence="3" id="KW-1185">Reference proteome</keyword>
<dbReference type="GO" id="GO:0019262">
    <property type="term" value="P:N-acetylneuraminate catabolic process"/>
    <property type="evidence" value="ECO:0007669"/>
    <property type="project" value="TreeGrafter"/>
</dbReference>
<proteinExistence type="predicted"/>
<sequence>MKLHIENNKSALGIAAATSGAARIRATLQEKGQATLVVATGASQFGMLDALVKQQDIDWSKITIFHLDEYLGLPASHPASFQRYLRERLINRVAPVKAFIGIDGTAEVAEEIARLNHLIRQHDIDLCFAGIGENCHLAFNDPPADFQLQEPYHRVKLDEQCRQQQLGEGWFDTLDDVPQYAISMSIQQIARAKCIILSVPDSRKASAVAAAVAGPISAMYPASWLQQHPNCSLYLEPESASLLPRPLSDGAL</sequence>
<dbReference type="GO" id="GO:0006046">
    <property type="term" value="P:N-acetylglucosamine catabolic process"/>
    <property type="evidence" value="ECO:0007669"/>
    <property type="project" value="TreeGrafter"/>
</dbReference>
<dbReference type="EMBL" id="RAHH01000043">
    <property type="protein sequence ID" value="RJT34215.1"/>
    <property type="molecule type" value="Genomic_DNA"/>
</dbReference>
<feature type="domain" description="Glucosamine/galactosamine-6-phosphate isomerase" evidence="1">
    <location>
        <begin position="8"/>
        <end position="227"/>
    </location>
</feature>
<evidence type="ECO:0000313" key="2">
    <source>
        <dbReference type="EMBL" id="RJT34215.1"/>
    </source>
</evidence>
<dbReference type="AlphaFoldDB" id="A0A419N2J8"/>
<dbReference type="InterPro" id="IPR037171">
    <property type="entry name" value="NagB/RpiA_transferase-like"/>
</dbReference>
<dbReference type="Pfam" id="PF01182">
    <property type="entry name" value="Glucosamine_iso"/>
    <property type="match status" value="1"/>
</dbReference>